<dbReference type="EMBL" id="JAWXRC010000042">
    <property type="protein sequence ID" value="MDX6033872.1"/>
    <property type="molecule type" value="Genomic_DNA"/>
</dbReference>
<evidence type="ECO:0000313" key="2">
    <source>
        <dbReference type="Proteomes" id="UP001282336"/>
    </source>
</evidence>
<organism evidence="1 2">
    <name type="scientific">Scandinavium lactucae</name>
    <dbReference type="NCBI Taxonomy" id="3095028"/>
    <lineage>
        <taxon>Bacteria</taxon>
        <taxon>Pseudomonadati</taxon>
        <taxon>Pseudomonadota</taxon>
        <taxon>Gammaproteobacteria</taxon>
        <taxon>Enterobacterales</taxon>
        <taxon>Enterobacteriaceae</taxon>
        <taxon>Scandinavium</taxon>
    </lineage>
</organism>
<dbReference type="Pfam" id="PF06551">
    <property type="entry name" value="DUF1120"/>
    <property type="match status" value="1"/>
</dbReference>
<dbReference type="InterPro" id="IPR010546">
    <property type="entry name" value="DUF1120"/>
</dbReference>
<dbReference type="RefSeq" id="WP_319630301.1">
    <property type="nucleotide sequence ID" value="NZ_JAWXRB010000045.1"/>
</dbReference>
<gene>
    <name evidence="1" type="ORF">SIL20_20430</name>
</gene>
<accession>A0AAJ2S7F1</accession>
<reference evidence="1" key="1">
    <citation type="submission" date="2023-11" db="EMBL/GenBank/DDBJ databases">
        <title>Scandinavium wanjuensis sp. nov., isolated from lettuce South Korea.</title>
        <authorList>
            <person name="Park J."/>
            <person name="Park S."/>
            <person name="Oh K.K."/>
            <person name="Cho G.S."/>
            <person name="Franz C.M.A.P."/>
        </authorList>
    </citation>
    <scope>NUCLEOTIDE SEQUENCE</scope>
    <source>
        <strain evidence="1">V105_12</strain>
    </source>
</reference>
<dbReference type="AlphaFoldDB" id="A0AAJ2S7F1"/>
<sequence>MSSAFAAETATLNVKGTLTTGICTPTLSNGGEVDFGIIELSTLSASAINQLGQKTITLIINCDNPTKVAFTTMDDRQDSLKNLNIVGGGADGRDIPETTGQYGLGKTAEGVNIGAYSIAVNTALVTTEAGSKATIDQELNSEEWVNSVGGITIDGRPGFGRKFTVADTGTTVPVAFTEAVFPLLVTAAIDSTTNLGITDNTPLDGQATISLVYL</sequence>
<name>A0AAJ2S7F1_9ENTR</name>
<proteinExistence type="predicted"/>
<comment type="caution">
    <text evidence="1">The sequence shown here is derived from an EMBL/GenBank/DDBJ whole genome shotgun (WGS) entry which is preliminary data.</text>
</comment>
<evidence type="ECO:0000313" key="1">
    <source>
        <dbReference type="EMBL" id="MDX6033872.1"/>
    </source>
</evidence>
<protein>
    <submittedName>
        <fullName evidence="1">DUF1120 domain-containing protein</fullName>
    </submittedName>
</protein>
<dbReference type="Proteomes" id="UP001282336">
    <property type="component" value="Unassembled WGS sequence"/>
</dbReference>